<feature type="compositionally biased region" description="Polar residues" evidence="5">
    <location>
        <begin position="295"/>
        <end position="307"/>
    </location>
</feature>
<dbReference type="GO" id="GO:0000978">
    <property type="term" value="F:RNA polymerase II cis-regulatory region sequence-specific DNA binding"/>
    <property type="evidence" value="ECO:0007669"/>
    <property type="project" value="TreeGrafter"/>
</dbReference>
<reference evidence="9" key="1">
    <citation type="submission" date="2017-02" db="UniProtKB">
        <authorList>
            <consortium name="WormBaseParasite"/>
        </authorList>
    </citation>
    <scope>IDENTIFICATION</scope>
</reference>
<feature type="region of interest" description="Disordered" evidence="5">
    <location>
        <begin position="1"/>
        <end position="26"/>
    </location>
</feature>
<dbReference type="GO" id="GO:0000981">
    <property type="term" value="F:DNA-binding transcription factor activity, RNA polymerase II-specific"/>
    <property type="evidence" value="ECO:0007669"/>
    <property type="project" value="TreeGrafter"/>
</dbReference>
<dbReference type="AlphaFoldDB" id="A0A0M3JRJ0"/>
<dbReference type="OrthoDB" id="6365676at2759"/>
<evidence type="ECO:0000313" key="7">
    <source>
        <dbReference type="EMBL" id="VDK42316.1"/>
    </source>
</evidence>
<evidence type="ECO:0000313" key="8">
    <source>
        <dbReference type="Proteomes" id="UP000267096"/>
    </source>
</evidence>
<evidence type="ECO:0000256" key="4">
    <source>
        <dbReference type="PROSITE-ProRule" id="PRU00042"/>
    </source>
</evidence>
<feature type="region of interest" description="Disordered" evidence="5">
    <location>
        <begin position="284"/>
        <end position="307"/>
    </location>
</feature>
<feature type="compositionally biased region" description="Low complexity" evidence="5">
    <location>
        <begin position="7"/>
        <end position="19"/>
    </location>
</feature>
<dbReference type="InterPro" id="IPR013087">
    <property type="entry name" value="Znf_C2H2_type"/>
</dbReference>
<gene>
    <name evidence="7" type="ORF">ASIM_LOCUS10085</name>
</gene>
<evidence type="ECO:0000256" key="2">
    <source>
        <dbReference type="ARBA" id="ARBA00022771"/>
    </source>
</evidence>
<feature type="compositionally biased region" description="Basic and acidic residues" evidence="5">
    <location>
        <begin position="284"/>
        <end position="294"/>
    </location>
</feature>
<evidence type="ECO:0000256" key="5">
    <source>
        <dbReference type="SAM" id="MobiDB-lite"/>
    </source>
</evidence>
<reference evidence="7 8" key="2">
    <citation type="submission" date="2018-11" db="EMBL/GenBank/DDBJ databases">
        <authorList>
            <consortium name="Pathogen Informatics"/>
        </authorList>
    </citation>
    <scope>NUCLEOTIDE SEQUENCE [LARGE SCALE GENOMIC DNA]</scope>
</reference>
<keyword evidence="8" id="KW-1185">Reference proteome</keyword>
<dbReference type="PANTHER" id="PTHR23235:SF170">
    <property type="entry name" value="FI01014P-RELATED"/>
    <property type="match status" value="1"/>
</dbReference>
<dbReference type="Proteomes" id="UP000267096">
    <property type="component" value="Unassembled WGS sequence"/>
</dbReference>
<name>A0A0M3JRJ0_ANISI</name>
<evidence type="ECO:0000313" key="9">
    <source>
        <dbReference type="WBParaSite" id="ASIM_0001035401-mRNA-1"/>
    </source>
</evidence>
<dbReference type="SUPFAM" id="SSF57667">
    <property type="entry name" value="beta-beta-alpha zinc fingers"/>
    <property type="match status" value="1"/>
</dbReference>
<dbReference type="GO" id="GO:0008270">
    <property type="term" value="F:zinc ion binding"/>
    <property type="evidence" value="ECO:0007669"/>
    <property type="project" value="UniProtKB-KW"/>
</dbReference>
<dbReference type="PROSITE" id="PS50157">
    <property type="entry name" value="ZINC_FINGER_C2H2_2"/>
    <property type="match status" value="1"/>
</dbReference>
<sequence length="307" mass="31944">MRKDISSDSICSSSKPSTSQKMAVQLQSCDQSPLGKLVEQYNRLTSEGRVCDDKSTTSSNSASSTITTKKEIRSSEYVVNSAATLMDAAAMPYATPTTYPTYPWTTATTPWWTEPTSTWPLTYATPNVASAGTTAGADASVMAAAAAYNPYLGPQFQGLLTAASVSSGQSACAAVAAAASPVSSTTSSVVVCKPSTVTSSVTAALSSVLPNVTTSTNGTVPSAGGGKFPTTRSNCECPNCQEIERVGVANVAAKKRGIHNCHVPGCGKLYSKSSHLKAHLRWHSGERPFKRRATETATTSQSGENTS</sequence>
<feature type="domain" description="C2H2-type" evidence="6">
    <location>
        <begin position="259"/>
        <end position="288"/>
    </location>
</feature>
<dbReference type="EMBL" id="UYRR01030983">
    <property type="protein sequence ID" value="VDK42316.1"/>
    <property type="molecule type" value="Genomic_DNA"/>
</dbReference>
<dbReference type="WBParaSite" id="ASIM_0001035401-mRNA-1">
    <property type="protein sequence ID" value="ASIM_0001035401-mRNA-1"/>
    <property type="gene ID" value="ASIM_0001035401"/>
</dbReference>
<proteinExistence type="predicted"/>
<evidence type="ECO:0000259" key="6">
    <source>
        <dbReference type="PROSITE" id="PS50157"/>
    </source>
</evidence>
<keyword evidence="2 4" id="KW-0863">Zinc-finger</keyword>
<accession>A0A0M3JRJ0</accession>
<protein>
    <submittedName>
        <fullName evidence="9">Transcription factor Sp6 (inferred by orthology to a human protein)</fullName>
    </submittedName>
</protein>
<dbReference type="PROSITE" id="PS00028">
    <property type="entry name" value="ZINC_FINGER_C2H2_1"/>
    <property type="match status" value="1"/>
</dbReference>
<keyword evidence="3" id="KW-0862">Zinc</keyword>
<dbReference type="InterPro" id="IPR036236">
    <property type="entry name" value="Znf_C2H2_sf"/>
</dbReference>
<organism evidence="9">
    <name type="scientific">Anisakis simplex</name>
    <name type="common">Herring worm</name>
    <dbReference type="NCBI Taxonomy" id="6269"/>
    <lineage>
        <taxon>Eukaryota</taxon>
        <taxon>Metazoa</taxon>
        <taxon>Ecdysozoa</taxon>
        <taxon>Nematoda</taxon>
        <taxon>Chromadorea</taxon>
        <taxon>Rhabditida</taxon>
        <taxon>Spirurina</taxon>
        <taxon>Ascaridomorpha</taxon>
        <taxon>Ascaridoidea</taxon>
        <taxon>Anisakidae</taxon>
        <taxon>Anisakis</taxon>
        <taxon>Anisakis simplex complex</taxon>
    </lineage>
</organism>
<evidence type="ECO:0000256" key="3">
    <source>
        <dbReference type="ARBA" id="ARBA00022833"/>
    </source>
</evidence>
<dbReference type="Gene3D" id="3.30.160.60">
    <property type="entry name" value="Classic Zinc Finger"/>
    <property type="match status" value="1"/>
</dbReference>
<evidence type="ECO:0000256" key="1">
    <source>
        <dbReference type="ARBA" id="ARBA00022723"/>
    </source>
</evidence>
<keyword evidence="1" id="KW-0479">Metal-binding</keyword>
<dbReference type="PANTHER" id="PTHR23235">
    <property type="entry name" value="KRUEPPEL-LIKE TRANSCRIPTION FACTOR"/>
    <property type="match status" value="1"/>
</dbReference>